<dbReference type="OrthoDB" id="9801466at2"/>
<dbReference type="Pfam" id="PF18050">
    <property type="entry name" value="Cyclophil_like2"/>
    <property type="match status" value="1"/>
</dbReference>
<dbReference type="InterPro" id="IPR029000">
    <property type="entry name" value="Cyclophilin-like_dom_sf"/>
</dbReference>
<feature type="domain" description="Cyclophilin-like" evidence="1">
    <location>
        <begin position="6"/>
        <end position="114"/>
    </location>
</feature>
<dbReference type="Gene3D" id="2.40.100.20">
    <property type="match status" value="1"/>
</dbReference>
<dbReference type="AlphaFoldDB" id="A0A2K3YZ50"/>
<accession>A0A2K3YZ50</accession>
<evidence type="ECO:0000313" key="2">
    <source>
        <dbReference type="EMBL" id="PNZ30448.1"/>
    </source>
</evidence>
<proteinExistence type="predicted"/>
<evidence type="ECO:0000313" key="3">
    <source>
        <dbReference type="Proteomes" id="UP000242752"/>
    </source>
</evidence>
<organism evidence="2 3">
    <name type="scientific">Staphylococcus rostri</name>
    <dbReference type="NCBI Taxonomy" id="522262"/>
    <lineage>
        <taxon>Bacteria</taxon>
        <taxon>Bacillati</taxon>
        <taxon>Bacillota</taxon>
        <taxon>Bacilli</taxon>
        <taxon>Bacillales</taxon>
        <taxon>Staphylococcaceae</taxon>
        <taxon>Staphylococcus</taxon>
    </lineage>
</organism>
<evidence type="ECO:0000259" key="1">
    <source>
        <dbReference type="Pfam" id="PF18050"/>
    </source>
</evidence>
<keyword evidence="3" id="KW-1185">Reference proteome</keyword>
<dbReference type="Proteomes" id="UP000242752">
    <property type="component" value="Unassembled WGS sequence"/>
</dbReference>
<comment type="caution">
    <text evidence="2">The sequence shown here is derived from an EMBL/GenBank/DDBJ whole genome shotgun (WGS) entry which is preliminary data.</text>
</comment>
<dbReference type="EMBL" id="PPRF01000002">
    <property type="protein sequence ID" value="PNZ30448.1"/>
    <property type="molecule type" value="Genomic_DNA"/>
</dbReference>
<protein>
    <recommendedName>
        <fullName evidence="1">Cyclophilin-like domain-containing protein</fullName>
    </recommendedName>
</protein>
<dbReference type="InterPro" id="IPR041183">
    <property type="entry name" value="Cyclophilin-like"/>
</dbReference>
<dbReference type="SUPFAM" id="SSF50891">
    <property type="entry name" value="Cyclophilin-like"/>
    <property type="match status" value="1"/>
</dbReference>
<dbReference type="RefSeq" id="WP_103357007.1">
    <property type="nucleotide sequence ID" value="NZ_CP113107.1"/>
</dbReference>
<reference evidence="2 3" key="1">
    <citation type="submission" date="2017-08" db="EMBL/GenBank/DDBJ databases">
        <title>Draft genome sequences of 64 type strains of genus Staph aureus.</title>
        <authorList>
            <person name="Cole K."/>
            <person name="Golubchik T."/>
            <person name="Russell J."/>
            <person name="Foster D."/>
            <person name="Llewelyn M."/>
            <person name="Wilson D."/>
            <person name="Crook D."/>
            <person name="Paul J."/>
        </authorList>
    </citation>
    <scope>NUCLEOTIDE SEQUENCE [LARGE SCALE GENOMIC DNA]</scope>
    <source>
        <strain evidence="2 3">DSM 21968</strain>
    </source>
</reference>
<sequence length="117" mass="13174">MTHISLTIQDKTYDATLYDNPTTHQLSTLLPLTITMNELHGNEKYHTLDTTLPTNAEAVRTIKTGDFMLYGDNTLVLFYQDFSTPYTYTKLGKLNDTTDLENLLGHGNVTITISKAE</sequence>
<gene>
    <name evidence="2" type="ORF">CD122_00170</name>
</gene>
<name>A0A2K3YZ50_9STAP</name>